<evidence type="ECO:0000256" key="1">
    <source>
        <dbReference type="SAM" id="MobiDB-lite"/>
    </source>
</evidence>
<evidence type="ECO:0000313" key="3">
    <source>
        <dbReference type="Proteomes" id="UP001180020"/>
    </source>
</evidence>
<accession>A0AAV9EDX9</accession>
<reference evidence="2" key="1">
    <citation type="journal article" date="2023" name="Nat. Commun.">
        <title>Diploid and tetraploid genomes of Acorus and the evolution of monocots.</title>
        <authorList>
            <person name="Ma L."/>
            <person name="Liu K.W."/>
            <person name="Li Z."/>
            <person name="Hsiao Y.Y."/>
            <person name="Qi Y."/>
            <person name="Fu T."/>
            <person name="Tang G.D."/>
            <person name="Zhang D."/>
            <person name="Sun W.H."/>
            <person name="Liu D.K."/>
            <person name="Li Y."/>
            <person name="Chen G.Z."/>
            <person name="Liu X.D."/>
            <person name="Liao X.Y."/>
            <person name="Jiang Y.T."/>
            <person name="Yu X."/>
            <person name="Hao Y."/>
            <person name="Huang J."/>
            <person name="Zhao X.W."/>
            <person name="Ke S."/>
            <person name="Chen Y.Y."/>
            <person name="Wu W.L."/>
            <person name="Hsu J.L."/>
            <person name="Lin Y.F."/>
            <person name="Huang M.D."/>
            <person name="Li C.Y."/>
            <person name="Huang L."/>
            <person name="Wang Z.W."/>
            <person name="Zhao X."/>
            <person name="Zhong W.Y."/>
            <person name="Peng D.H."/>
            <person name="Ahmad S."/>
            <person name="Lan S."/>
            <person name="Zhang J.S."/>
            <person name="Tsai W.C."/>
            <person name="Van de Peer Y."/>
            <person name="Liu Z.J."/>
        </authorList>
    </citation>
    <scope>NUCLEOTIDE SEQUENCE</scope>
    <source>
        <strain evidence="2">CP</strain>
    </source>
</reference>
<name>A0AAV9EDX9_ACOCL</name>
<proteinExistence type="predicted"/>
<organism evidence="2 3">
    <name type="scientific">Acorus calamus</name>
    <name type="common">Sweet flag</name>
    <dbReference type="NCBI Taxonomy" id="4465"/>
    <lineage>
        <taxon>Eukaryota</taxon>
        <taxon>Viridiplantae</taxon>
        <taxon>Streptophyta</taxon>
        <taxon>Embryophyta</taxon>
        <taxon>Tracheophyta</taxon>
        <taxon>Spermatophyta</taxon>
        <taxon>Magnoliopsida</taxon>
        <taxon>Liliopsida</taxon>
        <taxon>Acoraceae</taxon>
        <taxon>Acorus</taxon>
    </lineage>
</organism>
<feature type="compositionally biased region" description="Polar residues" evidence="1">
    <location>
        <begin position="1"/>
        <end position="15"/>
    </location>
</feature>
<comment type="caution">
    <text evidence="2">The sequence shown here is derived from an EMBL/GenBank/DDBJ whole genome shotgun (WGS) entry which is preliminary data.</text>
</comment>
<sequence length="102" mass="11102">MKRWSTVSSSISQGTPGIGVEDPFGTVHTKVPIRAQAFAALLVYEGGVERIDEGWVTLVAVVAPVKLDGRAEGIGEQRRESWAVALLMQLKNPRPGRSPPHW</sequence>
<protein>
    <submittedName>
        <fullName evidence="2">Uncharacterized protein</fullName>
    </submittedName>
</protein>
<evidence type="ECO:0000313" key="2">
    <source>
        <dbReference type="EMBL" id="KAK1311384.1"/>
    </source>
</evidence>
<gene>
    <name evidence="2" type="ORF">QJS10_CPA08g00662</name>
</gene>
<dbReference type="EMBL" id="JAUJYO010000008">
    <property type="protein sequence ID" value="KAK1311384.1"/>
    <property type="molecule type" value="Genomic_DNA"/>
</dbReference>
<dbReference type="Proteomes" id="UP001180020">
    <property type="component" value="Unassembled WGS sequence"/>
</dbReference>
<reference evidence="2" key="2">
    <citation type="submission" date="2023-06" db="EMBL/GenBank/DDBJ databases">
        <authorList>
            <person name="Ma L."/>
            <person name="Liu K.-W."/>
            <person name="Li Z."/>
            <person name="Hsiao Y.-Y."/>
            <person name="Qi Y."/>
            <person name="Fu T."/>
            <person name="Tang G."/>
            <person name="Zhang D."/>
            <person name="Sun W.-H."/>
            <person name="Liu D.-K."/>
            <person name="Li Y."/>
            <person name="Chen G.-Z."/>
            <person name="Liu X.-D."/>
            <person name="Liao X.-Y."/>
            <person name="Jiang Y.-T."/>
            <person name="Yu X."/>
            <person name="Hao Y."/>
            <person name="Huang J."/>
            <person name="Zhao X.-W."/>
            <person name="Ke S."/>
            <person name="Chen Y.-Y."/>
            <person name="Wu W.-L."/>
            <person name="Hsu J.-L."/>
            <person name="Lin Y.-F."/>
            <person name="Huang M.-D."/>
            <person name="Li C.-Y."/>
            <person name="Huang L."/>
            <person name="Wang Z.-W."/>
            <person name="Zhao X."/>
            <person name="Zhong W.-Y."/>
            <person name="Peng D.-H."/>
            <person name="Ahmad S."/>
            <person name="Lan S."/>
            <person name="Zhang J.-S."/>
            <person name="Tsai W.-C."/>
            <person name="Van De Peer Y."/>
            <person name="Liu Z.-J."/>
        </authorList>
    </citation>
    <scope>NUCLEOTIDE SEQUENCE</scope>
    <source>
        <strain evidence="2">CP</strain>
        <tissue evidence="2">Leaves</tissue>
    </source>
</reference>
<dbReference type="AlphaFoldDB" id="A0AAV9EDX9"/>
<keyword evidence="3" id="KW-1185">Reference proteome</keyword>
<feature type="region of interest" description="Disordered" evidence="1">
    <location>
        <begin position="1"/>
        <end position="22"/>
    </location>
</feature>